<dbReference type="InterPro" id="IPR002843">
    <property type="entry name" value="ATPase_V0-cplx_csu/dsu"/>
</dbReference>
<dbReference type="InterPro" id="IPR044911">
    <property type="entry name" value="V-type_ATPase_csu/dsu_dom_3"/>
</dbReference>
<dbReference type="SUPFAM" id="SSF103486">
    <property type="entry name" value="V-type ATP synthase subunit C"/>
    <property type="match status" value="1"/>
</dbReference>
<dbReference type="RefSeq" id="WP_005959921.1">
    <property type="nucleotide sequence ID" value="NZ_CP090569.1"/>
</dbReference>
<evidence type="ECO:0000256" key="3">
    <source>
        <dbReference type="ARBA" id="ARBA00023065"/>
    </source>
</evidence>
<keyword evidence="5" id="KW-1185">Reference proteome</keyword>
<keyword evidence="3" id="KW-0406">Ion transport</keyword>
<dbReference type="InterPro" id="IPR035067">
    <property type="entry name" value="V-type_ATPase_csu/dsu"/>
</dbReference>
<dbReference type="EMBL" id="CP090569">
    <property type="protein sequence ID" value="USF86182.1"/>
    <property type="molecule type" value="Genomic_DNA"/>
</dbReference>
<name>A0A9J6ZTK6_9GAMM</name>
<dbReference type="PANTHER" id="PTHR38682:SF1">
    <property type="entry name" value="V-TYPE ATP SYNTHASE SUBUNIT C"/>
    <property type="match status" value="1"/>
</dbReference>
<dbReference type="InterPro" id="IPR050873">
    <property type="entry name" value="V-ATPase_V0D/AC39_subunit"/>
</dbReference>
<accession>A0A9J6ZTK6</accession>
<organism evidence="4 5">
    <name type="scientific">Candidatus Endoriftia persephonae</name>
    <dbReference type="NCBI Taxonomy" id="393765"/>
    <lineage>
        <taxon>Bacteria</taxon>
        <taxon>Pseudomonadati</taxon>
        <taxon>Pseudomonadota</taxon>
        <taxon>Gammaproteobacteria</taxon>
        <taxon>Chromatiales</taxon>
        <taxon>Sedimenticolaceae</taxon>
        <taxon>Candidatus Endoriftia</taxon>
    </lineage>
</organism>
<sequence length="350" mass="40060">MQAATQTYLKTRVSILASRLLDPQQATELIDLTAEELDQRLALNGILSQNLRTQQLNRTLERSLINNLMLELAVLTRPLTGSARTLLLFWSRKFELFNLKALIRSKLKGLPIEQIQETLHQLPESISLPHEALLQTENIREMLRLLEHGPYAPIAHQARQVYAEKNEPFSLDAAIDRSYFSGLVHQAQRTEPLHRDSLRPLIGSLIDRQNILWLFRYRFSYRLSPSETYYLLIPAGRQIGRQQLMQLANLSSFGEIIENLPARIRALLAESINPMQVRQQLDRQMSTEAQRLIRFSPSVLTRALAYLVARHFDLERLQAILQGRALGLNGDLIRQAIGVPPLATRQETLS</sequence>
<dbReference type="PANTHER" id="PTHR38682">
    <property type="entry name" value="V-TYPE ATP SYNTHASE SUBUNIT C"/>
    <property type="match status" value="1"/>
</dbReference>
<dbReference type="Gene3D" id="1.10.132.50">
    <property type="entry name" value="ATP synthase (C/AC39) subunit, domain 3"/>
    <property type="match status" value="1"/>
</dbReference>
<dbReference type="Gene3D" id="1.20.1690.10">
    <property type="entry name" value="V-type ATP synthase subunit C domain"/>
    <property type="match status" value="2"/>
</dbReference>
<dbReference type="InterPro" id="IPR036079">
    <property type="entry name" value="ATPase_csu/dsu_sf"/>
</dbReference>
<comment type="similarity">
    <text evidence="1">Belongs to the V-ATPase V0D/AC39 subunit family.</text>
</comment>
<dbReference type="Proteomes" id="UP001056649">
    <property type="component" value="Chromosome"/>
</dbReference>
<evidence type="ECO:0000256" key="1">
    <source>
        <dbReference type="ARBA" id="ARBA00006709"/>
    </source>
</evidence>
<dbReference type="AlphaFoldDB" id="A0A9J6ZTK6"/>
<protein>
    <submittedName>
        <fullName evidence="4">V-type ATPase subunit</fullName>
    </submittedName>
</protein>
<gene>
    <name evidence="4" type="ORF">L0Y14_08445</name>
</gene>
<keyword evidence="2" id="KW-0813">Transport</keyword>
<evidence type="ECO:0000313" key="4">
    <source>
        <dbReference type="EMBL" id="USF86182.1"/>
    </source>
</evidence>
<evidence type="ECO:0000313" key="5">
    <source>
        <dbReference type="Proteomes" id="UP001056649"/>
    </source>
</evidence>
<reference evidence="4" key="1">
    <citation type="journal article" date="2022" name="Mol. Ecol. Resour.">
        <title>The complete and closed genome of the facultative generalist Candidatus Endoriftia persephone from deep-sea hydrothermal vents.</title>
        <authorList>
            <person name="de Oliveira A.L."/>
            <person name="Srivastava A."/>
            <person name="Espada-Hinojosa S."/>
            <person name="Bright M."/>
        </authorList>
    </citation>
    <scope>NUCLEOTIDE SEQUENCE</scope>
    <source>
        <strain evidence="4">Tica-EPR-9o50.N</strain>
    </source>
</reference>
<evidence type="ECO:0000256" key="2">
    <source>
        <dbReference type="ARBA" id="ARBA00022448"/>
    </source>
</evidence>
<proteinExistence type="inferred from homology"/>
<dbReference type="KEGG" id="eps:L0Y14_08445"/>
<dbReference type="GO" id="GO:0046961">
    <property type="term" value="F:proton-transporting ATPase activity, rotational mechanism"/>
    <property type="evidence" value="ECO:0007669"/>
    <property type="project" value="InterPro"/>
</dbReference>
<dbReference type="Pfam" id="PF01992">
    <property type="entry name" value="vATP-synt_AC39"/>
    <property type="match status" value="1"/>
</dbReference>